<keyword evidence="2" id="KW-1185">Reference proteome</keyword>
<reference evidence="1 2" key="2">
    <citation type="submission" date="2012-02" db="EMBL/GenBank/DDBJ databases">
        <title>Improved High-Quality Draft sequence of Eubacterium cellulosolvens 6.</title>
        <authorList>
            <consortium name="US DOE Joint Genome Institute"/>
            <person name="Lucas S."/>
            <person name="Han J."/>
            <person name="Lapidus A."/>
            <person name="Cheng J.-F."/>
            <person name="Goodwin L."/>
            <person name="Pitluck S."/>
            <person name="Peters L."/>
            <person name="Mikhailova N."/>
            <person name="Gu W."/>
            <person name="Detter J.C."/>
            <person name="Han C."/>
            <person name="Tapia R."/>
            <person name="Land M."/>
            <person name="Hauser L."/>
            <person name="Kyrpides N."/>
            <person name="Ivanova N."/>
            <person name="Pagani I."/>
            <person name="Johnson E."/>
            <person name="Mukhopadhyay B."/>
            <person name="Anderson I."/>
            <person name="Woyke T."/>
        </authorList>
    </citation>
    <scope>NUCLEOTIDE SEQUENCE [LARGE SCALE GENOMIC DNA]</scope>
    <source>
        <strain evidence="1 2">6</strain>
    </source>
</reference>
<dbReference type="EMBL" id="CM001487">
    <property type="protein sequence ID" value="EIM57397.1"/>
    <property type="molecule type" value="Genomic_DNA"/>
</dbReference>
<dbReference type="HOGENOM" id="CLU_3216373_0_0_9"/>
<protein>
    <submittedName>
        <fullName evidence="1">Uncharacterized protein</fullName>
    </submittedName>
</protein>
<accession>I5AUC4</accession>
<dbReference type="AlphaFoldDB" id="I5AUC4"/>
<name>I5AUC4_EUBC6</name>
<dbReference type="STRING" id="633697.EubceDRAFT1_1608"/>
<gene>
    <name evidence="1" type="ORF">EubceDRAFT1_1608</name>
</gene>
<proteinExistence type="predicted"/>
<sequence length="44" mass="5291">MNSVDGHKAQLRRGLRFSVERYRREQKRWYVNEGFDATCEKCAV</sequence>
<organism evidence="1 2">
    <name type="scientific">Eubacterium cellulosolvens (strain ATCC 43171 / JCM 9499 / 6)</name>
    <name type="common">Cillobacterium cellulosolvens</name>
    <dbReference type="NCBI Taxonomy" id="633697"/>
    <lineage>
        <taxon>Bacteria</taxon>
        <taxon>Bacillati</taxon>
        <taxon>Bacillota</taxon>
        <taxon>Clostridia</taxon>
        <taxon>Eubacteriales</taxon>
        <taxon>Eubacteriaceae</taxon>
        <taxon>Eubacterium</taxon>
    </lineage>
</organism>
<dbReference type="Proteomes" id="UP000005753">
    <property type="component" value="Chromosome"/>
</dbReference>
<evidence type="ECO:0000313" key="2">
    <source>
        <dbReference type="Proteomes" id="UP000005753"/>
    </source>
</evidence>
<reference evidence="1 2" key="1">
    <citation type="submission" date="2010-08" db="EMBL/GenBank/DDBJ databases">
        <authorList>
            <consortium name="US DOE Joint Genome Institute (JGI-PGF)"/>
            <person name="Lucas S."/>
            <person name="Copeland A."/>
            <person name="Lapidus A."/>
            <person name="Cheng J.-F."/>
            <person name="Bruce D."/>
            <person name="Goodwin L."/>
            <person name="Pitluck S."/>
            <person name="Land M.L."/>
            <person name="Hauser L."/>
            <person name="Chang Y.-J."/>
            <person name="Anderson I.J."/>
            <person name="Johnson E."/>
            <person name="Mulhopadhyay B."/>
            <person name="Kyrpides N."/>
            <person name="Woyke T.J."/>
        </authorList>
    </citation>
    <scope>NUCLEOTIDE SEQUENCE [LARGE SCALE GENOMIC DNA]</scope>
    <source>
        <strain evidence="1 2">6</strain>
    </source>
</reference>
<evidence type="ECO:0000313" key="1">
    <source>
        <dbReference type="EMBL" id="EIM57397.1"/>
    </source>
</evidence>